<dbReference type="Proteomes" id="UP001611415">
    <property type="component" value="Unassembled WGS sequence"/>
</dbReference>
<evidence type="ECO:0000313" key="1">
    <source>
        <dbReference type="EMBL" id="MFI2477157.1"/>
    </source>
</evidence>
<dbReference type="InterPro" id="IPR009351">
    <property type="entry name" value="AlkZ-like"/>
</dbReference>
<accession>A0ABW7X7R1</accession>
<dbReference type="Pfam" id="PF06224">
    <property type="entry name" value="AlkZ-like"/>
    <property type="match status" value="1"/>
</dbReference>
<dbReference type="EMBL" id="JBIRYO010000022">
    <property type="protein sequence ID" value="MFI2477157.1"/>
    <property type="molecule type" value="Genomic_DNA"/>
</dbReference>
<dbReference type="PANTHER" id="PTHR38479:SF2">
    <property type="entry name" value="WINGED HELIX DNA-BINDING DOMAIN-CONTAINING PROTEIN"/>
    <property type="match status" value="1"/>
</dbReference>
<reference evidence="1 2" key="1">
    <citation type="submission" date="2024-10" db="EMBL/GenBank/DDBJ databases">
        <title>The Natural Products Discovery Center: Release of the First 8490 Sequenced Strains for Exploring Actinobacteria Biosynthetic Diversity.</title>
        <authorList>
            <person name="Kalkreuter E."/>
            <person name="Kautsar S.A."/>
            <person name="Yang D."/>
            <person name="Bader C.D."/>
            <person name="Teijaro C.N."/>
            <person name="Fluegel L."/>
            <person name="Davis C.M."/>
            <person name="Simpson J.R."/>
            <person name="Lauterbach L."/>
            <person name="Steele A.D."/>
            <person name="Gui C."/>
            <person name="Meng S."/>
            <person name="Li G."/>
            <person name="Viehrig K."/>
            <person name="Ye F."/>
            <person name="Su P."/>
            <person name="Kiefer A.F."/>
            <person name="Nichols A."/>
            <person name="Cepeda A.J."/>
            <person name="Yan W."/>
            <person name="Fan B."/>
            <person name="Jiang Y."/>
            <person name="Adhikari A."/>
            <person name="Zheng C.-J."/>
            <person name="Schuster L."/>
            <person name="Cowan T.M."/>
            <person name="Smanski M.J."/>
            <person name="Chevrette M.G."/>
            <person name="De Carvalho L.P.S."/>
            <person name="Shen B."/>
        </authorList>
    </citation>
    <scope>NUCLEOTIDE SEQUENCE [LARGE SCALE GENOMIC DNA]</scope>
    <source>
        <strain evidence="1 2">NPDC019275</strain>
    </source>
</reference>
<keyword evidence="2" id="KW-1185">Reference proteome</keyword>
<name>A0ABW7X7R1_9NOCA</name>
<dbReference type="RefSeq" id="WP_397094497.1">
    <property type="nucleotide sequence ID" value="NZ_JBIRYO010000022.1"/>
</dbReference>
<comment type="caution">
    <text evidence="1">The sequence shown here is derived from an EMBL/GenBank/DDBJ whole genome shotgun (WGS) entry which is preliminary data.</text>
</comment>
<gene>
    <name evidence="1" type="ORF">ACH49W_27585</name>
</gene>
<evidence type="ECO:0000313" key="2">
    <source>
        <dbReference type="Proteomes" id="UP001611415"/>
    </source>
</evidence>
<protein>
    <submittedName>
        <fullName evidence="1">DNA glycosylase AlkZ-like family protein</fullName>
    </submittedName>
</protein>
<proteinExistence type="predicted"/>
<sequence>MTETIAVGRAQWLGHRWRRHGLNGRTNGGALDDLLLLGLQDGRFGGAAYSLRQRTERIGSTPLGRAIAPAGPLVSWWSMRGAPHAHRLAQLDVVRDALAPRASDEDGAAQADAVAEVAAALRAVVTRPMPKAEVSTAVTGRVSRALVRWCRRCEAEHVPDGLFRVAGCQAQIVLGPEVNRATMLYPTPDHPAVGVRQPRLALLRAFFRVNGPTTRPLFRDWLGVGADEPWRAVASTLVRVRVDDRKCHLPESMLDEVRGAPPPEGVLLVPPGDPYLRQADRSLLVPDRARREQVWRALSAPGAVLVDGEVVGVWRYRRAQHRMAVCLFEALPRGRREELERNAQWLTGDERLRFEFDGG</sequence>
<organism evidence="1 2">
    <name type="scientific">Nocardia xishanensis</name>
    <dbReference type="NCBI Taxonomy" id="238964"/>
    <lineage>
        <taxon>Bacteria</taxon>
        <taxon>Bacillati</taxon>
        <taxon>Actinomycetota</taxon>
        <taxon>Actinomycetes</taxon>
        <taxon>Mycobacteriales</taxon>
        <taxon>Nocardiaceae</taxon>
        <taxon>Nocardia</taxon>
    </lineage>
</organism>
<dbReference type="PANTHER" id="PTHR38479">
    <property type="entry name" value="LMO0824 PROTEIN"/>
    <property type="match status" value="1"/>
</dbReference>